<keyword evidence="5" id="KW-0677">Repeat</keyword>
<comment type="subcellular location">
    <subcellularLocation>
        <location evidence="1">Cell membrane</location>
    </subcellularLocation>
</comment>
<keyword evidence="4" id="KW-0812">Transmembrane</keyword>
<dbReference type="PROSITE" id="PS50035">
    <property type="entry name" value="PLD"/>
    <property type="match status" value="2"/>
</dbReference>
<dbReference type="RefSeq" id="WP_083524933.1">
    <property type="nucleotide sequence ID" value="NZ_LOEE01000010.1"/>
</dbReference>
<evidence type="ECO:0000256" key="2">
    <source>
        <dbReference type="ARBA" id="ARBA00022475"/>
    </source>
</evidence>
<dbReference type="STRING" id="520762.AN619_03890"/>
<dbReference type="PANTHER" id="PTHR21248:SF22">
    <property type="entry name" value="PHOSPHOLIPASE D"/>
    <property type="match status" value="1"/>
</dbReference>
<dbReference type="NCBIfam" id="TIGR04265">
    <property type="entry name" value="bac_cardiolipin"/>
    <property type="match status" value="1"/>
</dbReference>
<evidence type="ECO:0000256" key="8">
    <source>
        <dbReference type="NCBIfam" id="TIGR04265"/>
    </source>
</evidence>
<sequence>MKKILFILILIYFLFAIVKSFSLRWLLHMLAIAFLLLAALALARDIQREYHKSIAKKNAEYVHLLNQERSQGPRVIVQNVAETVCNIHIKEESPDGPYFHYVEILAHEKEAYDAMFQSIKNAKHHIHAEYFIIKNDQIGTKIKNLLIQKKREGLEIRLIYDGFGSLLMQRKYIRELKNAGIEVATFSPLWQGICNVSMNYRNHRKMLIIDGETCMMGGRNIGDEYFGKKTKIGKWKDLDILLKGSGVAQVQSVFLRDWYMAKGQMLMDKKYYKENIENRENIPVQIITGGPDSPQNHIEHAYFSMVNAARKQIFIITPYLIPTESMITALENAVFRGVDVQILIPINSDNLVAKYATNLWAKRLAKSGVKVFQYQNGFIHSKMIAVDDKIASIGTANFDYRGMQRDYEMLAVIYHENYVRQLKAYFQIFMDQSKKIEVEKREGFLDIMGMQFIKLIRESL</sequence>
<organism evidence="10 11">
    <name type="scientific">Thermotalea metallivorans</name>
    <dbReference type="NCBI Taxonomy" id="520762"/>
    <lineage>
        <taxon>Bacteria</taxon>
        <taxon>Bacillati</taxon>
        <taxon>Bacillota</taxon>
        <taxon>Clostridia</taxon>
        <taxon>Peptostreptococcales</taxon>
        <taxon>Thermotaleaceae</taxon>
        <taxon>Thermotalea</taxon>
    </lineage>
</organism>
<dbReference type="CDD" id="cd09112">
    <property type="entry name" value="PLDc_CLS_2"/>
    <property type="match status" value="1"/>
</dbReference>
<dbReference type="SMART" id="SM00155">
    <property type="entry name" value="PLDc"/>
    <property type="match status" value="2"/>
</dbReference>
<evidence type="ECO:0000256" key="6">
    <source>
        <dbReference type="ARBA" id="ARBA00022989"/>
    </source>
</evidence>
<dbReference type="EC" id="2.7.8.-" evidence="8"/>
<evidence type="ECO:0000256" key="4">
    <source>
        <dbReference type="ARBA" id="ARBA00022692"/>
    </source>
</evidence>
<dbReference type="Proteomes" id="UP000070456">
    <property type="component" value="Unassembled WGS sequence"/>
</dbReference>
<evidence type="ECO:0000313" key="10">
    <source>
        <dbReference type="EMBL" id="KXG77787.1"/>
    </source>
</evidence>
<feature type="domain" description="PLD phosphodiesterase" evidence="9">
    <location>
        <begin position="375"/>
        <end position="402"/>
    </location>
</feature>
<evidence type="ECO:0000256" key="3">
    <source>
        <dbReference type="ARBA" id="ARBA00022679"/>
    </source>
</evidence>
<dbReference type="InterPro" id="IPR001736">
    <property type="entry name" value="PLipase_D/transphosphatidylase"/>
</dbReference>
<dbReference type="SUPFAM" id="SSF56024">
    <property type="entry name" value="Phospholipase D/nuclease"/>
    <property type="match status" value="2"/>
</dbReference>
<evidence type="ECO:0000256" key="7">
    <source>
        <dbReference type="ARBA" id="ARBA00023136"/>
    </source>
</evidence>
<feature type="domain" description="PLD phosphodiesterase" evidence="9">
    <location>
        <begin position="198"/>
        <end position="225"/>
    </location>
</feature>
<keyword evidence="6" id="KW-1133">Transmembrane helix</keyword>
<reference evidence="10 11" key="1">
    <citation type="submission" date="2015-12" db="EMBL/GenBank/DDBJ databases">
        <title>Draft genome sequence of the thermoanaerobe Thermotalea metallivorans, an isolate from the runoff channel of the Great Artesian Basin, Australia.</title>
        <authorList>
            <person name="Patel B.K."/>
        </authorList>
    </citation>
    <scope>NUCLEOTIDE SEQUENCE [LARGE SCALE GENOMIC DNA]</scope>
    <source>
        <strain evidence="10 11">B2-1</strain>
    </source>
</reference>
<keyword evidence="7" id="KW-0472">Membrane</keyword>
<keyword evidence="2" id="KW-1003">Cell membrane</keyword>
<dbReference type="PANTHER" id="PTHR21248">
    <property type="entry name" value="CARDIOLIPIN SYNTHASE"/>
    <property type="match status" value="1"/>
</dbReference>
<dbReference type="InterPro" id="IPR025202">
    <property type="entry name" value="PLD-like_dom"/>
</dbReference>
<accession>A0A140LB62</accession>
<dbReference type="GO" id="GO:0008808">
    <property type="term" value="F:cardiolipin synthase activity"/>
    <property type="evidence" value="ECO:0007669"/>
    <property type="project" value="UniProtKB-UniRule"/>
</dbReference>
<evidence type="ECO:0000256" key="5">
    <source>
        <dbReference type="ARBA" id="ARBA00022737"/>
    </source>
</evidence>
<dbReference type="GO" id="GO:0005886">
    <property type="term" value="C:plasma membrane"/>
    <property type="evidence" value="ECO:0007669"/>
    <property type="project" value="UniProtKB-SubCell"/>
</dbReference>
<evidence type="ECO:0000313" key="11">
    <source>
        <dbReference type="Proteomes" id="UP000070456"/>
    </source>
</evidence>
<protein>
    <recommendedName>
        <fullName evidence="8">Cardiolipin synthase</fullName>
        <ecNumber evidence="8">2.7.8.-</ecNumber>
    </recommendedName>
</protein>
<name>A0A140LB62_9FIRM</name>
<dbReference type="CDD" id="cd09110">
    <property type="entry name" value="PLDc_CLS_1"/>
    <property type="match status" value="1"/>
</dbReference>
<dbReference type="OrthoDB" id="9762009at2"/>
<proteinExistence type="predicted"/>
<dbReference type="Pfam" id="PF13091">
    <property type="entry name" value="PLDc_2"/>
    <property type="match status" value="2"/>
</dbReference>
<dbReference type="Gene3D" id="3.30.870.10">
    <property type="entry name" value="Endonuclease Chain A"/>
    <property type="match status" value="2"/>
</dbReference>
<dbReference type="InterPro" id="IPR022924">
    <property type="entry name" value="Cardiolipin_synthase"/>
</dbReference>
<dbReference type="PATRIC" id="fig|520762.4.peg.437"/>
<dbReference type="GO" id="GO:0032049">
    <property type="term" value="P:cardiolipin biosynthetic process"/>
    <property type="evidence" value="ECO:0007669"/>
    <property type="project" value="UniProtKB-UniRule"/>
</dbReference>
<keyword evidence="3 10" id="KW-0808">Transferase</keyword>
<comment type="caution">
    <text evidence="10">The sequence shown here is derived from an EMBL/GenBank/DDBJ whole genome shotgun (WGS) entry which is preliminary data.</text>
</comment>
<gene>
    <name evidence="10" type="primary">clsA_1</name>
    <name evidence="10" type="ORF">AN619_03890</name>
</gene>
<evidence type="ECO:0000256" key="1">
    <source>
        <dbReference type="ARBA" id="ARBA00004236"/>
    </source>
</evidence>
<dbReference type="AlphaFoldDB" id="A0A140LB62"/>
<dbReference type="EMBL" id="LOEE01000010">
    <property type="protein sequence ID" value="KXG77787.1"/>
    <property type="molecule type" value="Genomic_DNA"/>
</dbReference>
<keyword evidence="11" id="KW-1185">Reference proteome</keyword>
<evidence type="ECO:0000259" key="9">
    <source>
        <dbReference type="PROSITE" id="PS50035"/>
    </source>
</evidence>